<accession>A0ABY2E8A1</accession>
<evidence type="ECO:0000256" key="1">
    <source>
        <dbReference type="SAM" id="MobiDB-lite"/>
    </source>
</evidence>
<evidence type="ECO:0000259" key="3">
    <source>
        <dbReference type="Pfam" id="PF12089"/>
    </source>
</evidence>
<dbReference type="InterPro" id="IPR021949">
    <property type="entry name" value="DUF3566_TM"/>
</dbReference>
<gene>
    <name evidence="4" type="ORF">EXU48_00580</name>
</gene>
<name>A0ABY2E8A1_9MICO</name>
<feature type="transmembrane region" description="Helical" evidence="2">
    <location>
        <begin position="157"/>
        <end position="183"/>
    </location>
</feature>
<comment type="caution">
    <text evidence="4">The sequence shown here is derived from an EMBL/GenBank/DDBJ whole genome shotgun (WGS) entry which is preliminary data.</text>
</comment>
<dbReference type="RefSeq" id="WP_133105643.1">
    <property type="nucleotide sequence ID" value="NZ_SMNA01000001.1"/>
</dbReference>
<keyword evidence="2" id="KW-0472">Membrane</keyword>
<proteinExistence type="predicted"/>
<dbReference type="Pfam" id="PF12089">
    <property type="entry name" value="DUF3566"/>
    <property type="match status" value="1"/>
</dbReference>
<keyword evidence="2" id="KW-0812">Transmembrane</keyword>
<protein>
    <submittedName>
        <fullName evidence="4">DUF3566 domain-containing protein</fullName>
    </submittedName>
</protein>
<dbReference type="Proteomes" id="UP000504882">
    <property type="component" value="Unassembled WGS sequence"/>
</dbReference>
<keyword evidence="2" id="KW-1133">Transmembrane helix</keyword>
<evidence type="ECO:0000256" key="2">
    <source>
        <dbReference type="SAM" id="Phobius"/>
    </source>
</evidence>
<organism evidence="4 5">
    <name type="scientific">Occultella glacieicola</name>
    <dbReference type="NCBI Taxonomy" id="2518684"/>
    <lineage>
        <taxon>Bacteria</taxon>
        <taxon>Bacillati</taxon>
        <taxon>Actinomycetota</taxon>
        <taxon>Actinomycetes</taxon>
        <taxon>Micrococcales</taxon>
        <taxon>Ruaniaceae</taxon>
        <taxon>Occultella</taxon>
    </lineage>
</organism>
<feature type="transmembrane region" description="Helical" evidence="2">
    <location>
        <begin position="100"/>
        <end position="123"/>
    </location>
</feature>
<reference evidence="4 5" key="1">
    <citation type="submission" date="2019-03" db="EMBL/GenBank/DDBJ databases">
        <title>Genomic features of bacteria from cold environments.</title>
        <authorList>
            <person name="Shen L."/>
        </authorList>
    </citation>
    <scope>NUCLEOTIDE SEQUENCE [LARGE SCALE GENOMIC DNA]</scope>
    <source>
        <strain evidence="5">T3246-1</strain>
    </source>
</reference>
<sequence>MTENTQGNTTGAPVRTSTRTTLGGQAQGERPPSIRPAGDAKTGAVRLEAGAEAPPQRKSATQPGSGRTGGRPTTSSQPTSGPRRVRLAISRIDPWSAMKISFLLSIAVGIGIVVATAVVWGVLNEMAVFASIEGIINDAEAGDVFGPLLEYLEFSRVISVATVVAVVDVVLLTALSTLGAFVYNIVAAMVGGLHLTLTDD</sequence>
<feature type="compositionally biased region" description="Polar residues" evidence="1">
    <location>
        <begin position="1"/>
        <end position="24"/>
    </location>
</feature>
<feature type="compositionally biased region" description="Low complexity" evidence="1">
    <location>
        <begin position="61"/>
        <end position="77"/>
    </location>
</feature>
<dbReference type="EMBL" id="SMNA01000001">
    <property type="protein sequence ID" value="TDE98741.1"/>
    <property type="molecule type" value="Genomic_DNA"/>
</dbReference>
<evidence type="ECO:0000313" key="5">
    <source>
        <dbReference type="Proteomes" id="UP000504882"/>
    </source>
</evidence>
<feature type="domain" description="DUF3566" evidence="3">
    <location>
        <begin position="82"/>
        <end position="199"/>
    </location>
</feature>
<evidence type="ECO:0000313" key="4">
    <source>
        <dbReference type="EMBL" id="TDE98741.1"/>
    </source>
</evidence>
<feature type="region of interest" description="Disordered" evidence="1">
    <location>
        <begin position="1"/>
        <end position="84"/>
    </location>
</feature>
<keyword evidence="5" id="KW-1185">Reference proteome</keyword>